<dbReference type="Proteomes" id="UP001431776">
    <property type="component" value="Unassembled WGS sequence"/>
</dbReference>
<comment type="caution">
    <text evidence="2">The sequence shown here is derived from an EMBL/GenBank/DDBJ whole genome shotgun (WGS) entry which is preliminary data.</text>
</comment>
<accession>A0AAW6TWS2</accession>
<reference evidence="2" key="1">
    <citation type="submission" date="2023-05" db="EMBL/GenBank/DDBJ databases">
        <title>Anaerotaeda fermentans gen. nov., sp. nov., a novel anaerobic planctomycete of the new family within the order Sedimentisphaerales isolated from Taman Peninsula, Russia.</title>
        <authorList>
            <person name="Khomyakova M.A."/>
            <person name="Merkel A.Y."/>
            <person name="Slobodkin A.I."/>
        </authorList>
    </citation>
    <scope>NUCLEOTIDE SEQUENCE</scope>
    <source>
        <strain evidence="2">M17dextr</strain>
    </source>
</reference>
<dbReference type="RefSeq" id="WP_349245565.1">
    <property type="nucleotide sequence ID" value="NZ_JASCXX010000017.1"/>
</dbReference>
<keyword evidence="1" id="KW-1133">Transmembrane helix</keyword>
<protein>
    <submittedName>
        <fullName evidence="2">Uncharacterized protein</fullName>
    </submittedName>
</protein>
<dbReference type="EMBL" id="JASCXX010000017">
    <property type="protein sequence ID" value="MDI6450156.1"/>
    <property type="molecule type" value="Genomic_DNA"/>
</dbReference>
<dbReference type="AlphaFoldDB" id="A0AAW6TWS2"/>
<keyword evidence="1" id="KW-0812">Transmembrane</keyword>
<evidence type="ECO:0000313" key="3">
    <source>
        <dbReference type="Proteomes" id="UP001431776"/>
    </source>
</evidence>
<name>A0AAW6TWS2_9BACT</name>
<keyword evidence="3" id="KW-1185">Reference proteome</keyword>
<evidence type="ECO:0000256" key="1">
    <source>
        <dbReference type="SAM" id="Phobius"/>
    </source>
</evidence>
<sequence>MKRRRVLHIVAGGLLALPLAYVLYVWYVFRRLAADEHRNLRQLFFHTDYPALLEACRELSARQASGKLEPGRYAAEPVDVGRWLELPDVITQLNPSSIDIHTQGRVSINLGHFLSRRGVTAYRENYEPPSTGFKHGERELIPGLWYFDPDYALNAKYRKRMDALIDESERQRAGF</sequence>
<gene>
    <name evidence="2" type="ORF">QJ522_13940</name>
</gene>
<evidence type="ECO:0000313" key="2">
    <source>
        <dbReference type="EMBL" id="MDI6450156.1"/>
    </source>
</evidence>
<proteinExistence type="predicted"/>
<feature type="transmembrane region" description="Helical" evidence="1">
    <location>
        <begin position="6"/>
        <end position="29"/>
    </location>
</feature>
<organism evidence="2 3">
    <name type="scientific">Anaerobaca lacustris</name>
    <dbReference type="NCBI Taxonomy" id="3044600"/>
    <lineage>
        <taxon>Bacteria</taxon>
        <taxon>Pseudomonadati</taxon>
        <taxon>Planctomycetota</taxon>
        <taxon>Phycisphaerae</taxon>
        <taxon>Sedimentisphaerales</taxon>
        <taxon>Anaerobacaceae</taxon>
        <taxon>Anaerobaca</taxon>
    </lineage>
</organism>
<keyword evidence="1" id="KW-0472">Membrane</keyword>